<evidence type="ECO:0000256" key="3">
    <source>
        <dbReference type="ARBA" id="ARBA00023172"/>
    </source>
</evidence>
<dbReference type="InterPro" id="IPR011010">
    <property type="entry name" value="DNA_brk_join_enz"/>
</dbReference>
<dbReference type="GO" id="GO:0015074">
    <property type="term" value="P:DNA integration"/>
    <property type="evidence" value="ECO:0007669"/>
    <property type="project" value="InterPro"/>
</dbReference>
<reference evidence="7 8" key="1">
    <citation type="submission" date="2015-03" db="EMBL/GenBank/DDBJ databases">
        <authorList>
            <person name="Abdul Halim M."/>
        </authorList>
    </citation>
    <scope>NUCLEOTIDE SEQUENCE [LARGE SCALE GENOMIC DNA]</scope>
    <source>
        <strain evidence="7 8">ATCC 35681</strain>
    </source>
</reference>
<reference evidence="7 8" key="2">
    <citation type="journal article" date="2016" name="Genome Announc.">
        <title>Genome Sequence of a Gram-Positive Diazotroph, Paenibacillus durus Type Strain ATCC 35681.</title>
        <authorList>
            <person name="Halim M.A."/>
            <person name="Rahman A.Y."/>
            <person name="Sim K.S."/>
            <person name="Yam H.C."/>
            <person name="Rahim A.A."/>
            <person name="Ghazali A.H."/>
            <person name="Najimudin N."/>
        </authorList>
    </citation>
    <scope>NUCLEOTIDE SEQUENCE [LARGE SCALE GENOMIC DNA]</scope>
    <source>
        <strain evidence="7 8">ATCC 35681</strain>
    </source>
</reference>
<evidence type="ECO:0000256" key="1">
    <source>
        <dbReference type="ARBA" id="ARBA00008857"/>
    </source>
</evidence>
<dbReference type="Proteomes" id="UP000034189">
    <property type="component" value="Chromosome"/>
</dbReference>
<dbReference type="SUPFAM" id="SSF56349">
    <property type="entry name" value="DNA breaking-rejoining enzymes"/>
    <property type="match status" value="1"/>
</dbReference>
<dbReference type="PROSITE" id="PS51898">
    <property type="entry name" value="TYR_RECOMBINASE"/>
    <property type="match status" value="1"/>
</dbReference>
<gene>
    <name evidence="7" type="ORF">VK70_14625</name>
</gene>
<dbReference type="PATRIC" id="fig|1333534.5.peg.3222"/>
<feature type="domain" description="Tyr recombinase" evidence="5">
    <location>
        <begin position="114"/>
        <end position="297"/>
    </location>
</feature>
<accession>A0A0F7CIW3</accession>
<dbReference type="PROSITE" id="PS51900">
    <property type="entry name" value="CB"/>
    <property type="match status" value="1"/>
</dbReference>
<organism evidence="7 8">
    <name type="scientific">Paenibacillus durus ATCC 35681</name>
    <dbReference type="NCBI Taxonomy" id="1333534"/>
    <lineage>
        <taxon>Bacteria</taxon>
        <taxon>Bacillati</taxon>
        <taxon>Bacillota</taxon>
        <taxon>Bacilli</taxon>
        <taxon>Bacillales</taxon>
        <taxon>Paenibacillaceae</taxon>
        <taxon>Paenibacillus</taxon>
    </lineage>
</organism>
<evidence type="ECO:0000256" key="4">
    <source>
        <dbReference type="PROSITE-ProRule" id="PRU01248"/>
    </source>
</evidence>
<dbReference type="PANTHER" id="PTHR30349:SF41">
    <property type="entry name" value="INTEGRASE_RECOMBINASE PROTEIN MJ0367-RELATED"/>
    <property type="match status" value="1"/>
</dbReference>
<evidence type="ECO:0000259" key="5">
    <source>
        <dbReference type="PROSITE" id="PS51898"/>
    </source>
</evidence>
<dbReference type="InterPro" id="IPR002104">
    <property type="entry name" value="Integrase_catalytic"/>
</dbReference>
<dbReference type="GO" id="GO:0006310">
    <property type="term" value="P:DNA recombination"/>
    <property type="evidence" value="ECO:0007669"/>
    <property type="project" value="UniProtKB-KW"/>
</dbReference>
<dbReference type="CDD" id="cd00397">
    <property type="entry name" value="DNA_BRE_C"/>
    <property type="match status" value="1"/>
</dbReference>
<dbReference type="InterPro" id="IPR010998">
    <property type="entry name" value="Integrase_recombinase_N"/>
</dbReference>
<feature type="domain" description="Core-binding (CB)" evidence="6">
    <location>
        <begin position="17"/>
        <end position="96"/>
    </location>
</feature>
<keyword evidence="2 4" id="KW-0238">DNA-binding</keyword>
<evidence type="ECO:0000259" key="6">
    <source>
        <dbReference type="PROSITE" id="PS51900"/>
    </source>
</evidence>
<dbReference type="HOGENOM" id="CLU_027562_9_2_9"/>
<dbReference type="Gene3D" id="1.10.150.130">
    <property type="match status" value="1"/>
</dbReference>
<evidence type="ECO:0000313" key="7">
    <source>
        <dbReference type="EMBL" id="AKG35656.1"/>
    </source>
</evidence>
<dbReference type="AlphaFoldDB" id="A0A0F7CIW3"/>
<dbReference type="InterPro" id="IPR013762">
    <property type="entry name" value="Integrase-like_cat_sf"/>
</dbReference>
<sequence length="319" mass="36685">MGGVFVLARIKAVKADHSWESALGRFLEYKRAESLAEQTQNDYTQHVSRFMKRYPNAWSTSDRLAEAAFEYLAEDIAPSTYNNRLVYLRTFFNWCVERGIIGSNPIANIKKRKADPRIVNIDEKILRELLKLPDQDKYTGLRDYCLILITLDCGIRPSEAFRLLPVDFREKAAEICIPAKIAKARKSRTLPLSGMTVRAIRKLLLARPDEWGPDTPIFCTYEGRQMNRHTWGDRLELYSEQLGFRIRPYDLRHAFSLEYIRSGAGAFGLQKMLGHGGMEMTRRYVALANEDLKVEHAKASPLNKLAAVTKRNTIIKKRK</sequence>
<dbReference type="InterPro" id="IPR050090">
    <property type="entry name" value="Tyrosine_recombinase_XerCD"/>
</dbReference>
<protein>
    <submittedName>
        <fullName evidence="7">Integrase</fullName>
    </submittedName>
</protein>
<proteinExistence type="inferred from homology"/>
<dbReference type="Pfam" id="PF00589">
    <property type="entry name" value="Phage_integrase"/>
    <property type="match status" value="1"/>
</dbReference>
<dbReference type="Gene3D" id="1.10.443.10">
    <property type="entry name" value="Intergrase catalytic core"/>
    <property type="match status" value="1"/>
</dbReference>
<name>A0A0F7CIW3_PAEDU</name>
<evidence type="ECO:0000256" key="2">
    <source>
        <dbReference type="ARBA" id="ARBA00023125"/>
    </source>
</evidence>
<dbReference type="GO" id="GO:0003677">
    <property type="term" value="F:DNA binding"/>
    <property type="evidence" value="ECO:0007669"/>
    <property type="project" value="UniProtKB-UniRule"/>
</dbReference>
<dbReference type="PANTHER" id="PTHR30349">
    <property type="entry name" value="PHAGE INTEGRASE-RELATED"/>
    <property type="match status" value="1"/>
</dbReference>
<keyword evidence="3" id="KW-0233">DNA recombination</keyword>
<dbReference type="EMBL" id="CP011114">
    <property type="protein sequence ID" value="AKG35656.1"/>
    <property type="molecule type" value="Genomic_DNA"/>
</dbReference>
<comment type="similarity">
    <text evidence="1">Belongs to the 'phage' integrase family.</text>
</comment>
<dbReference type="OrthoDB" id="107900at2"/>
<evidence type="ECO:0000313" key="8">
    <source>
        <dbReference type="Proteomes" id="UP000034189"/>
    </source>
</evidence>
<dbReference type="InterPro" id="IPR044068">
    <property type="entry name" value="CB"/>
</dbReference>